<keyword evidence="1" id="KW-0472">Membrane</keyword>
<dbReference type="Proteomes" id="UP000602050">
    <property type="component" value="Unassembled WGS sequence"/>
</dbReference>
<comment type="caution">
    <text evidence="2">The sequence shown here is derived from an EMBL/GenBank/DDBJ whole genome shotgun (WGS) entry which is preliminary data.</text>
</comment>
<evidence type="ECO:0000313" key="3">
    <source>
        <dbReference type="Proteomes" id="UP000602050"/>
    </source>
</evidence>
<dbReference type="InterPro" id="IPR052928">
    <property type="entry name" value="Desiccation-related_membrane"/>
</dbReference>
<keyword evidence="1" id="KW-0812">Transmembrane</keyword>
<dbReference type="SUPFAM" id="SSF58113">
    <property type="entry name" value="Apolipoprotein A-I"/>
    <property type="match status" value="1"/>
</dbReference>
<keyword evidence="3" id="KW-1185">Reference proteome</keyword>
<dbReference type="PANTHER" id="PTHR35792:SF3">
    <property type="entry name" value="IG HYPOTHETICAL 17707"/>
    <property type="match status" value="1"/>
</dbReference>
<dbReference type="PANTHER" id="PTHR35792">
    <property type="entry name" value="GENERAL STRESS PROTEIN"/>
    <property type="match status" value="1"/>
</dbReference>
<evidence type="ECO:0000313" key="2">
    <source>
        <dbReference type="EMBL" id="GGH73238.1"/>
    </source>
</evidence>
<name>A0A8J2ZRY7_9BACI</name>
<gene>
    <name evidence="2" type="ORF">GCM10010978_10920</name>
</gene>
<evidence type="ECO:0008006" key="4">
    <source>
        <dbReference type="Google" id="ProtNLM"/>
    </source>
</evidence>
<reference evidence="2" key="2">
    <citation type="submission" date="2020-09" db="EMBL/GenBank/DDBJ databases">
        <authorList>
            <person name="Sun Q."/>
            <person name="Zhou Y."/>
        </authorList>
    </citation>
    <scope>NUCLEOTIDE SEQUENCE</scope>
    <source>
        <strain evidence="2">CGMCC 1.12360</strain>
    </source>
</reference>
<feature type="transmembrane region" description="Helical" evidence="1">
    <location>
        <begin position="6"/>
        <end position="28"/>
    </location>
</feature>
<accession>A0A8J2ZRY7</accession>
<dbReference type="InterPro" id="IPR024623">
    <property type="entry name" value="YtxH"/>
</dbReference>
<sequence>MSKTKSLVYGLVLGSSIAAAVTLLTAPVSGRDLRGRMREQAADVKEVLANLLEDGIRLKKQIRQTSKESAVLIKELTDDIKKSVEEWKETIEPHQETIHSYLEQIESSLKELEEKVKTLN</sequence>
<protein>
    <recommendedName>
        <fullName evidence="4">Gas vesicle protein</fullName>
    </recommendedName>
</protein>
<dbReference type="AlphaFoldDB" id="A0A8J2ZRY7"/>
<keyword evidence="1" id="KW-1133">Transmembrane helix</keyword>
<reference evidence="2" key="1">
    <citation type="journal article" date="2014" name="Int. J. Syst. Evol. Microbiol.">
        <title>Complete genome sequence of Corynebacterium casei LMG S-19264T (=DSM 44701T), isolated from a smear-ripened cheese.</title>
        <authorList>
            <consortium name="US DOE Joint Genome Institute (JGI-PGF)"/>
            <person name="Walter F."/>
            <person name="Albersmeier A."/>
            <person name="Kalinowski J."/>
            <person name="Ruckert C."/>
        </authorList>
    </citation>
    <scope>NUCLEOTIDE SEQUENCE</scope>
    <source>
        <strain evidence="2">CGMCC 1.12360</strain>
    </source>
</reference>
<evidence type="ECO:0000256" key="1">
    <source>
        <dbReference type="SAM" id="Phobius"/>
    </source>
</evidence>
<dbReference type="Gene3D" id="1.20.120.20">
    <property type="entry name" value="Apolipoprotein"/>
    <property type="match status" value="1"/>
</dbReference>
<proteinExistence type="predicted"/>
<dbReference type="Pfam" id="PF12732">
    <property type="entry name" value="YtxH"/>
    <property type="match status" value="1"/>
</dbReference>
<organism evidence="2 3">
    <name type="scientific">Compostibacillus humi</name>
    <dbReference type="NCBI Taxonomy" id="1245525"/>
    <lineage>
        <taxon>Bacteria</taxon>
        <taxon>Bacillati</taxon>
        <taxon>Bacillota</taxon>
        <taxon>Bacilli</taxon>
        <taxon>Bacillales</taxon>
        <taxon>Bacillaceae</taxon>
        <taxon>Compostibacillus</taxon>
    </lineage>
</organism>
<dbReference type="RefSeq" id="WP_188391371.1">
    <property type="nucleotide sequence ID" value="NZ_BMEV01000014.1"/>
</dbReference>
<dbReference type="EMBL" id="BMEV01000014">
    <property type="protein sequence ID" value="GGH73238.1"/>
    <property type="molecule type" value="Genomic_DNA"/>
</dbReference>